<dbReference type="Proteomes" id="UP000323188">
    <property type="component" value="Unassembled WGS sequence"/>
</dbReference>
<comment type="caution">
    <text evidence="1">The sequence shown here is derived from an EMBL/GenBank/DDBJ whole genome shotgun (WGS) entry which is preliminary data.</text>
</comment>
<gene>
    <name evidence="1" type="ORF">F0361_02530</name>
</gene>
<accession>A0A5B2TVJ9</accession>
<evidence type="ECO:0000313" key="1">
    <source>
        <dbReference type="EMBL" id="KAA2218517.1"/>
    </source>
</evidence>
<name>A0A5B2TVJ9_9FLAO</name>
<evidence type="ECO:0000313" key="2">
    <source>
        <dbReference type="Proteomes" id="UP000323188"/>
    </source>
</evidence>
<organism evidence="1 2">
    <name type="scientific">Maribacter flavus</name>
    <dbReference type="NCBI Taxonomy" id="1658664"/>
    <lineage>
        <taxon>Bacteria</taxon>
        <taxon>Pseudomonadati</taxon>
        <taxon>Bacteroidota</taxon>
        <taxon>Flavobacteriia</taxon>
        <taxon>Flavobacteriales</taxon>
        <taxon>Flavobacteriaceae</taxon>
        <taxon>Maribacter</taxon>
    </lineage>
</organism>
<dbReference type="InterPro" id="IPR043766">
    <property type="entry name" value="BfmA-like"/>
</dbReference>
<reference evidence="1 2" key="1">
    <citation type="submission" date="2019-09" db="EMBL/GenBank/DDBJ databases">
        <authorList>
            <person name="Khan S.A."/>
            <person name="Jeon C.O."/>
            <person name="Chun B.H."/>
            <person name="Jeong S.E."/>
        </authorList>
    </citation>
    <scope>NUCLEOTIDE SEQUENCE [LARGE SCALE GENOMIC DNA]</scope>
    <source>
        <strain evidence="1 2">KCTC 42508</strain>
    </source>
</reference>
<proteinExistence type="predicted"/>
<dbReference type="EMBL" id="VUOE01000001">
    <property type="protein sequence ID" value="KAA2218517.1"/>
    <property type="molecule type" value="Genomic_DNA"/>
</dbReference>
<sequence length="303" mass="35822">MMPVSIVHTTSQDNKGSCSKYGHYLNKENKVLRKEGLGHRQQFFFDQKQNRLTTIEAIDTVDRNSRNKGLAKKQDRYFTMTLNFSKKELAHLTSTLAKRPIRDIAELDDKELKDYNEVIRLFARRAMRNYADNFNKGITEKQLVWFAKIEHRRYYKGTDKEVMVGKAKSGERKEGLQTHVHITVSRMHKEYRINLSPLANARTSKNLVLNGKKVNGGFDRSKWKQRNEDTFDEMFKYKRDLEEKFETLRVLKHGTLEDKKVLKLAIQKEKDQTLENRSKSDEIIRPKNIQKERIKSRNNQITR</sequence>
<dbReference type="RefSeq" id="WP_154917086.1">
    <property type="nucleotide sequence ID" value="NZ_VUOE01000001.1"/>
</dbReference>
<dbReference type="AlphaFoldDB" id="A0A5B2TVJ9"/>
<dbReference type="Pfam" id="PF18976">
    <property type="entry name" value="DUF5712"/>
    <property type="match status" value="1"/>
</dbReference>
<protein>
    <recommendedName>
        <fullName evidence="3">Mobilization protein</fullName>
    </recommendedName>
</protein>
<evidence type="ECO:0008006" key="3">
    <source>
        <dbReference type="Google" id="ProtNLM"/>
    </source>
</evidence>